<sequence length="493" mass="52188">MLLHDLLDDAATAAGSAPAVRAGTLRWTYHRLGELSAAFATWLAGNGVGHGDRVVVISPPAAGLAAMLFACSRLGAVLVPLDPAMRPFHLSAVLGDAEPVLVLADDVDRVRALVPCPVRDRAEAWAEASAAPADLDALPARRVSPDDLALLVYTSGSTATPKAVMCPHAQMTFAASAINAELGYRPGDVVFSRLPMSWDYGLYQLLLCCLGRAELVVVQPHDDLRLLDRIRDSGATVLPLVPSLATMITTLAGRAGGSSSAVRMITSTGAVLSQPTIDALRLVFPEARVVRQFGQTECKRISVMPPEADRERPGSVGRPLPGTTVRVLDPDGAELPPGAVGEIAVSGPHVMPGYWRAPDLTTRSFRVGADGERVLHTGDYGHLDEDGYLYFDGRRDGMFKRKGSRVSTVEVEAAAVDISGVRAAVALPPTDDRDLTVFVEGDLTPHAVLRELSTRLEPAKVPATCLVVPRLPLTAQGKPATAELNALLEGASR</sequence>
<evidence type="ECO:0000259" key="1">
    <source>
        <dbReference type="Pfam" id="PF00501"/>
    </source>
</evidence>
<dbReference type="PANTHER" id="PTHR43767">
    <property type="entry name" value="LONG-CHAIN-FATTY-ACID--COA LIGASE"/>
    <property type="match status" value="1"/>
</dbReference>
<accession>A0ABV9Y1F3</accession>
<dbReference type="SUPFAM" id="SSF56801">
    <property type="entry name" value="Acetyl-CoA synthetase-like"/>
    <property type="match status" value="1"/>
</dbReference>
<evidence type="ECO:0000313" key="3">
    <source>
        <dbReference type="Proteomes" id="UP001595833"/>
    </source>
</evidence>
<gene>
    <name evidence="2" type="ORF">ACFPFM_16310</name>
</gene>
<dbReference type="PANTHER" id="PTHR43767:SF10">
    <property type="entry name" value="SURFACTIN SYNTHASE SUBUNIT 1"/>
    <property type="match status" value="1"/>
</dbReference>
<keyword evidence="3" id="KW-1185">Reference proteome</keyword>
<dbReference type="RefSeq" id="WP_344040375.1">
    <property type="nucleotide sequence ID" value="NZ_BAAAKE010000022.1"/>
</dbReference>
<dbReference type="InterPro" id="IPR050237">
    <property type="entry name" value="ATP-dep_AMP-bd_enzyme"/>
</dbReference>
<dbReference type="Gene3D" id="3.40.50.12780">
    <property type="entry name" value="N-terminal domain of ligase-like"/>
    <property type="match status" value="1"/>
</dbReference>
<name>A0ABV9Y1F3_9PSEU</name>
<dbReference type="InterPro" id="IPR000873">
    <property type="entry name" value="AMP-dep_synth/lig_dom"/>
</dbReference>
<dbReference type="Proteomes" id="UP001595833">
    <property type="component" value="Unassembled WGS sequence"/>
</dbReference>
<feature type="domain" description="AMP-dependent synthetase/ligase" evidence="1">
    <location>
        <begin position="8"/>
        <end position="355"/>
    </location>
</feature>
<proteinExistence type="predicted"/>
<dbReference type="Pfam" id="PF00501">
    <property type="entry name" value="AMP-binding"/>
    <property type="match status" value="1"/>
</dbReference>
<comment type="caution">
    <text evidence="2">The sequence shown here is derived from an EMBL/GenBank/DDBJ whole genome shotgun (WGS) entry which is preliminary data.</text>
</comment>
<organism evidence="2 3">
    <name type="scientific">Saccharothrix xinjiangensis</name>
    <dbReference type="NCBI Taxonomy" id="204798"/>
    <lineage>
        <taxon>Bacteria</taxon>
        <taxon>Bacillati</taxon>
        <taxon>Actinomycetota</taxon>
        <taxon>Actinomycetes</taxon>
        <taxon>Pseudonocardiales</taxon>
        <taxon>Pseudonocardiaceae</taxon>
        <taxon>Saccharothrix</taxon>
    </lineage>
</organism>
<protein>
    <submittedName>
        <fullName evidence="2">AMP-binding protein</fullName>
    </submittedName>
</protein>
<dbReference type="EMBL" id="JBHSJB010000012">
    <property type="protein sequence ID" value="MFC5055322.1"/>
    <property type="molecule type" value="Genomic_DNA"/>
</dbReference>
<evidence type="ECO:0000313" key="2">
    <source>
        <dbReference type="EMBL" id="MFC5055322.1"/>
    </source>
</evidence>
<reference evidence="3" key="1">
    <citation type="journal article" date="2019" name="Int. J. Syst. Evol. Microbiol.">
        <title>The Global Catalogue of Microorganisms (GCM) 10K type strain sequencing project: providing services to taxonomists for standard genome sequencing and annotation.</title>
        <authorList>
            <consortium name="The Broad Institute Genomics Platform"/>
            <consortium name="The Broad Institute Genome Sequencing Center for Infectious Disease"/>
            <person name="Wu L."/>
            <person name="Ma J."/>
        </authorList>
    </citation>
    <scope>NUCLEOTIDE SEQUENCE [LARGE SCALE GENOMIC DNA]</scope>
    <source>
        <strain evidence="3">KCTC 12848</strain>
    </source>
</reference>
<dbReference type="InterPro" id="IPR042099">
    <property type="entry name" value="ANL_N_sf"/>
</dbReference>
<dbReference type="InterPro" id="IPR045851">
    <property type="entry name" value="AMP-bd_C_sf"/>
</dbReference>
<dbReference type="Gene3D" id="3.30.300.30">
    <property type="match status" value="1"/>
</dbReference>